<organism evidence="1 2">
    <name type="scientific">Dacryopinax primogenitus (strain DJM 731)</name>
    <name type="common">Brown rot fungus</name>
    <dbReference type="NCBI Taxonomy" id="1858805"/>
    <lineage>
        <taxon>Eukaryota</taxon>
        <taxon>Fungi</taxon>
        <taxon>Dikarya</taxon>
        <taxon>Basidiomycota</taxon>
        <taxon>Agaricomycotina</taxon>
        <taxon>Dacrymycetes</taxon>
        <taxon>Dacrymycetales</taxon>
        <taxon>Dacrymycetaceae</taxon>
        <taxon>Dacryopinax</taxon>
    </lineage>
</organism>
<dbReference type="PANTHER" id="PTHR47642">
    <property type="entry name" value="ATP-DEPENDENT DNA HELICASE"/>
    <property type="match status" value="1"/>
</dbReference>
<gene>
    <name evidence="1" type="ORF">DACRYDRAFT_43057</name>
</gene>
<evidence type="ECO:0000313" key="1">
    <source>
        <dbReference type="EMBL" id="EJU04380.1"/>
    </source>
</evidence>
<evidence type="ECO:0000313" key="2">
    <source>
        <dbReference type="Proteomes" id="UP000030653"/>
    </source>
</evidence>
<accession>M5G8A7</accession>
<dbReference type="EMBL" id="JH795858">
    <property type="protein sequence ID" value="EJU04380.1"/>
    <property type="molecule type" value="Genomic_DNA"/>
</dbReference>
<protein>
    <submittedName>
        <fullName evidence="1">Uncharacterized protein</fullName>
    </submittedName>
</protein>
<dbReference type="STRING" id="1858805.M5G8A7"/>
<dbReference type="AlphaFoldDB" id="M5G8A7"/>
<proteinExistence type="predicted"/>
<dbReference type="Pfam" id="PF13245">
    <property type="entry name" value="AAA_19"/>
    <property type="match status" value="1"/>
</dbReference>
<keyword evidence="2" id="KW-1185">Reference proteome</keyword>
<dbReference type="InterPro" id="IPR027417">
    <property type="entry name" value="P-loop_NTPase"/>
</dbReference>
<name>M5G8A7_DACPD</name>
<dbReference type="OrthoDB" id="432234at2759"/>
<sequence>NVEQLRAMRIIAHYLCAGPREQPLMYIGGSAGMGKSHVICSMESLFDKLFIQDKLHLSAPTGAAAVLIGGYTIHSLTQLLAMCSLRVNQDSLEQVWQHAQWLVINEISMVSSKLLYEIS</sequence>
<dbReference type="Gene3D" id="3.40.50.300">
    <property type="entry name" value="P-loop containing nucleotide triphosphate hydrolases"/>
    <property type="match status" value="1"/>
</dbReference>
<dbReference type="InterPro" id="IPR051055">
    <property type="entry name" value="PIF1_helicase"/>
</dbReference>
<dbReference type="RefSeq" id="XP_040631274.1">
    <property type="nucleotide sequence ID" value="XM_040774531.1"/>
</dbReference>
<reference evidence="1 2" key="1">
    <citation type="journal article" date="2012" name="Science">
        <title>The Paleozoic origin of enzymatic lignin decomposition reconstructed from 31 fungal genomes.</title>
        <authorList>
            <person name="Floudas D."/>
            <person name="Binder M."/>
            <person name="Riley R."/>
            <person name="Barry K."/>
            <person name="Blanchette R.A."/>
            <person name="Henrissat B."/>
            <person name="Martinez A.T."/>
            <person name="Otillar R."/>
            <person name="Spatafora J.W."/>
            <person name="Yadav J.S."/>
            <person name="Aerts A."/>
            <person name="Benoit I."/>
            <person name="Boyd A."/>
            <person name="Carlson A."/>
            <person name="Copeland A."/>
            <person name="Coutinho P.M."/>
            <person name="de Vries R.P."/>
            <person name="Ferreira P."/>
            <person name="Findley K."/>
            <person name="Foster B."/>
            <person name="Gaskell J."/>
            <person name="Glotzer D."/>
            <person name="Gorecki P."/>
            <person name="Heitman J."/>
            <person name="Hesse C."/>
            <person name="Hori C."/>
            <person name="Igarashi K."/>
            <person name="Jurgens J.A."/>
            <person name="Kallen N."/>
            <person name="Kersten P."/>
            <person name="Kohler A."/>
            <person name="Kuees U."/>
            <person name="Kumar T.K.A."/>
            <person name="Kuo A."/>
            <person name="LaButti K."/>
            <person name="Larrondo L.F."/>
            <person name="Lindquist E."/>
            <person name="Ling A."/>
            <person name="Lombard V."/>
            <person name="Lucas S."/>
            <person name="Lundell T."/>
            <person name="Martin R."/>
            <person name="McLaughlin D.J."/>
            <person name="Morgenstern I."/>
            <person name="Morin E."/>
            <person name="Murat C."/>
            <person name="Nagy L.G."/>
            <person name="Nolan M."/>
            <person name="Ohm R.A."/>
            <person name="Patyshakuliyeva A."/>
            <person name="Rokas A."/>
            <person name="Ruiz-Duenas F.J."/>
            <person name="Sabat G."/>
            <person name="Salamov A."/>
            <person name="Samejima M."/>
            <person name="Schmutz J."/>
            <person name="Slot J.C."/>
            <person name="St John F."/>
            <person name="Stenlid J."/>
            <person name="Sun H."/>
            <person name="Sun S."/>
            <person name="Syed K."/>
            <person name="Tsang A."/>
            <person name="Wiebenga A."/>
            <person name="Young D."/>
            <person name="Pisabarro A."/>
            <person name="Eastwood D.C."/>
            <person name="Martin F."/>
            <person name="Cullen D."/>
            <person name="Grigoriev I.V."/>
            <person name="Hibbett D.S."/>
        </authorList>
    </citation>
    <scope>NUCLEOTIDE SEQUENCE [LARGE SCALE GENOMIC DNA]</scope>
    <source>
        <strain evidence="1 2">DJM-731 SS1</strain>
    </source>
</reference>
<feature type="non-terminal residue" evidence="1">
    <location>
        <position position="1"/>
    </location>
</feature>
<dbReference type="HOGENOM" id="CLU_001613_2_2_1"/>
<feature type="non-terminal residue" evidence="1">
    <location>
        <position position="119"/>
    </location>
</feature>
<dbReference type="Proteomes" id="UP000030653">
    <property type="component" value="Unassembled WGS sequence"/>
</dbReference>
<dbReference type="GeneID" id="63689593"/>
<dbReference type="SUPFAM" id="SSF52540">
    <property type="entry name" value="P-loop containing nucleoside triphosphate hydrolases"/>
    <property type="match status" value="1"/>
</dbReference>